<accession>A0A5J4KC33</accession>
<dbReference type="GO" id="GO:0000774">
    <property type="term" value="F:adenyl-nucleotide exchange factor activity"/>
    <property type="evidence" value="ECO:0007669"/>
    <property type="project" value="InterPro"/>
</dbReference>
<reference evidence="3 4" key="1">
    <citation type="submission" date="2019-10" db="EMBL/GenBank/DDBJ databases">
        <title>Dictyobacter vulcani sp. nov., within the class Ktedonobacteria, isolated from soil of volcanic Mt. Zao.</title>
        <authorList>
            <person name="Zheng Y."/>
            <person name="Wang C.M."/>
            <person name="Sakai Y."/>
            <person name="Abe K."/>
            <person name="Yokota A."/>
            <person name="Yabe S."/>
        </authorList>
    </citation>
    <scope>NUCLEOTIDE SEQUENCE [LARGE SCALE GENOMIC DNA]</scope>
    <source>
        <strain evidence="3 4">W12</strain>
    </source>
</reference>
<protein>
    <recommendedName>
        <fullName evidence="5">Nucleotide exchange factor GrpE</fullName>
    </recommendedName>
</protein>
<dbReference type="AlphaFoldDB" id="A0A5J4KC33"/>
<keyword evidence="1" id="KW-0143">Chaperone</keyword>
<gene>
    <name evidence="3" type="ORF">KDW_04200</name>
</gene>
<proteinExistence type="predicted"/>
<dbReference type="GO" id="GO:0042803">
    <property type="term" value="F:protein homodimerization activity"/>
    <property type="evidence" value="ECO:0007669"/>
    <property type="project" value="InterPro"/>
</dbReference>
<dbReference type="Gene3D" id="2.30.22.10">
    <property type="entry name" value="Head domain of nucleotide exchange factor GrpE"/>
    <property type="match status" value="1"/>
</dbReference>
<evidence type="ECO:0000256" key="1">
    <source>
        <dbReference type="ARBA" id="ARBA00023186"/>
    </source>
</evidence>
<evidence type="ECO:0008006" key="5">
    <source>
        <dbReference type="Google" id="ProtNLM"/>
    </source>
</evidence>
<feature type="region of interest" description="Disordered" evidence="2">
    <location>
        <begin position="1"/>
        <end position="67"/>
    </location>
</feature>
<dbReference type="RefSeq" id="WP_151754419.1">
    <property type="nucleotide sequence ID" value="NZ_BKZW01000001.1"/>
</dbReference>
<organism evidence="3 4">
    <name type="scientific">Dictyobacter vulcani</name>
    <dbReference type="NCBI Taxonomy" id="2607529"/>
    <lineage>
        <taxon>Bacteria</taxon>
        <taxon>Bacillati</taxon>
        <taxon>Chloroflexota</taxon>
        <taxon>Ktedonobacteria</taxon>
        <taxon>Ktedonobacterales</taxon>
        <taxon>Dictyobacteraceae</taxon>
        <taxon>Dictyobacter</taxon>
    </lineage>
</organism>
<comment type="caution">
    <text evidence="3">The sequence shown here is derived from an EMBL/GenBank/DDBJ whole genome shotgun (WGS) entry which is preliminary data.</text>
</comment>
<dbReference type="EMBL" id="BKZW01000001">
    <property type="protein sequence ID" value="GER86258.1"/>
    <property type="molecule type" value="Genomic_DNA"/>
</dbReference>
<dbReference type="InterPro" id="IPR000740">
    <property type="entry name" value="GrpE"/>
</dbReference>
<dbReference type="Pfam" id="PF01025">
    <property type="entry name" value="GrpE"/>
    <property type="match status" value="1"/>
</dbReference>
<feature type="compositionally biased region" description="Polar residues" evidence="2">
    <location>
        <begin position="7"/>
        <end position="39"/>
    </location>
</feature>
<keyword evidence="4" id="KW-1185">Reference proteome</keyword>
<dbReference type="InterPro" id="IPR009012">
    <property type="entry name" value="GrpE_head"/>
</dbReference>
<evidence type="ECO:0000256" key="2">
    <source>
        <dbReference type="SAM" id="MobiDB-lite"/>
    </source>
</evidence>
<evidence type="ECO:0000313" key="3">
    <source>
        <dbReference type="EMBL" id="GER86258.1"/>
    </source>
</evidence>
<dbReference type="GO" id="GO:0051087">
    <property type="term" value="F:protein-folding chaperone binding"/>
    <property type="evidence" value="ECO:0007669"/>
    <property type="project" value="InterPro"/>
</dbReference>
<name>A0A5J4KC33_9CHLR</name>
<dbReference type="Proteomes" id="UP000326912">
    <property type="component" value="Unassembled WGS sequence"/>
</dbReference>
<evidence type="ECO:0000313" key="4">
    <source>
        <dbReference type="Proteomes" id="UP000326912"/>
    </source>
</evidence>
<sequence length="236" mass="26887">MLEEQSETVADSTVYSSTPQDISTTQSPTAIATSTNSPTELDAVPELALETKPEPETSASTESPATGLLTETLQGIQSLESEIQALKRDFDTKVKYDESKERMIDVLHSELQSHREGLHFKILRLLFMDLISLYDDMNRIIENMSTDFPELDQAIVSNVQSFADSVEKLLINNEVEPFQMEEETFVANKQRALSPIPTDDATLDKHIKRRVRKGFRYDNRILRPEVVEIYRYRATQ</sequence>
<feature type="compositionally biased region" description="Polar residues" evidence="2">
    <location>
        <begin position="57"/>
        <end position="67"/>
    </location>
</feature>
<dbReference type="GO" id="GO:0006457">
    <property type="term" value="P:protein folding"/>
    <property type="evidence" value="ECO:0007669"/>
    <property type="project" value="InterPro"/>
</dbReference>